<evidence type="ECO:0000256" key="2">
    <source>
        <dbReference type="SAM" id="Phobius"/>
    </source>
</evidence>
<dbReference type="Gene3D" id="1.10.260.40">
    <property type="entry name" value="lambda repressor-like DNA-binding domains"/>
    <property type="match status" value="1"/>
</dbReference>
<dbReference type="SUPFAM" id="SSF47413">
    <property type="entry name" value="lambda repressor-like DNA-binding domains"/>
    <property type="match status" value="1"/>
</dbReference>
<gene>
    <name evidence="3" type="ORF">IFK94_11600</name>
</gene>
<dbReference type="Proteomes" id="UP000648239">
    <property type="component" value="Unassembled WGS sequence"/>
</dbReference>
<feature type="transmembrane region" description="Helical" evidence="2">
    <location>
        <begin position="118"/>
        <end position="139"/>
    </location>
</feature>
<dbReference type="PANTHER" id="PTHR34475:SF1">
    <property type="entry name" value="CYTOSKELETON PROTEIN RODZ"/>
    <property type="match status" value="1"/>
</dbReference>
<keyword evidence="2" id="KW-0812">Transmembrane</keyword>
<keyword evidence="2" id="KW-1133">Transmembrane helix</keyword>
<proteinExistence type="predicted"/>
<dbReference type="GO" id="GO:0003677">
    <property type="term" value="F:DNA binding"/>
    <property type="evidence" value="ECO:0007669"/>
    <property type="project" value="InterPro"/>
</dbReference>
<name>A0A8J7C247_9BACT</name>
<evidence type="ECO:0000313" key="4">
    <source>
        <dbReference type="Proteomes" id="UP000648239"/>
    </source>
</evidence>
<dbReference type="Pfam" id="PF13413">
    <property type="entry name" value="HTH_25"/>
    <property type="match status" value="1"/>
</dbReference>
<feature type="region of interest" description="Disordered" evidence="1">
    <location>
        <begin position="268"/>
        <end position="293"/>
    </location>
</feature>
<protein>
    <submittedName>
        <fullName evidence="3">Helix-turn-helix domain-containing protein</fullName>
    </submittedName>
</protein>
<dbReference type="AlphaFoldDB" id="A0A8J7C247"/>
<evidence type="ECO:0000256" key="1">
    <source>
        <dbReference type="SAM" id="MobiDB-lite"/>
    </source>
</evidence>
<dbReference type="InterPro" id="IPR001387">
    <property type="entry name" value="Cro/C1-type_HTH"/>
</dbReference>
<dbReference type="InterPro" id="IPR050400">
    <property type="entry name" value="Bact_Cytoskel_RodZ"/>
</dbReference>
<dbReference type="CDD" id="cd00093">
    <property type="entry name" value="HTH_XRE"/>
    <property type="match status" value="1"/>
</dbReference>
<dbReference type="EMBL" id="JACXWD010000042">
    <property type="protein sequence ID" value="MBD3868760.1"/>
    <property type="molecule type" value="Genomic_DNA"/>
</dbReference>
<evidence type="ECO:0000313" key="3">
    <source>
        <dbReference type="EMBL" id="MBD3868760.1"/>
    </source>
</evidence>
<dbReference type="InterPro" id="IPR010982">
    <property type="entry name" value="Lambda_DNA-bd_dom_sf"/>
</dbReference>
<reference evidence="3 4" key="1">
    <citation type="submission" date="2020-08" db="EMBL/GenBank/DDBJ databases">
        <title>Acidobacteriota in marine sediments use diverse sulfur dissimilation pathways.</title>
        <authorList>
            <person name="Wasmund K."/>
        </authorList>
    </citation>
    <scope>NUCLEOTIDE SEQUENCE [LARGE SCALE GENOMIC DNA]</scope>
    <source>
        <strain evidence="3">MAG AM4</strain>
    </source>
</reference>
<sequence>MSSFGEDLKRERELRKISLREIAESTKINVRYLDALENNDFKRLPGGVFNKGFVRAYAEHIGVDEEAMVNAYLLEEQAQHNRNTAPEGETLRGNYGDRFTLAVESLDDPPSDRRRKGIVLAAGAVLAVIILLVVGWMLYGKFWKDDPVQAVPPAPQEIEAISTEKEDGVIEPLSEDTAGDEEQAETVVAKPPVPEPVVVPKTETPTAPAPLKVEITLARPTNGRLNCDNRHVEMLDRLAAGVTLGFLCDRFLLIDADDGGALLISRSGGEQTPAAEDGVKLRQYRLTPDGEAE</sequence>
<dbReference type="PANTHER" id="PTHR34475">
    <property type="match status" value="1"/>
</dbReference>
<comment type="caution">
    <text evidence="3">The sequence shown here is derived from an EMBL/GenBank/DDBJ whole genome shotgun (WGS) entry which is preliminary data.</text>
</comment>
<organism evidence="3 4">
    <name type="scientific">Candidatus Polarisedimenticola svalbardensis</name>
    <dbReference type="NCBI Taxonomy" id="2886004"/>
    <lineage>
        <taxon>Bacteria</taxon>
        <taxon>Pseudomonadati</taxon>
        <taxon>Acidobacteriota</taxon>
        <taxon>Candidatus Polarisedimenticolia</taxon>
        <taxon>Candidatus Polarisedimenticolales</taxon>
        <taxon>Candidatus Polarisedimenticolaceae</taxon>
        <taxon>Candidatus Polarisedimenticola</taxon>
    </lineage>
</organism>
<keyword evidence="2" id="KW-0472">Membrane</keyword>
<accession>A0A8J7C247</accession>